<dbReference type="EMBL" id="JAASQV010000001">
    <property type="protein sequence ID" value="NIJ64641.1"/>
    <property type="molecule type" value="Genomic_DNA"/>
</dbReference>
<keyword evidence="2" id="KW-1185">Reference proteome</keyword>
<dbReference type="Pfam" id="PF10604">
    <property type="entry name" value="Polyketide_cyc2"/>
    <property type="match status" value="1"/>
</dbReference>
<dbReference type="AlphaFoldDB" id="A0A7X5UYN1"/>
<evidence type="ECO:0000313" key="2">
    <source>
        <dbReference type="Proteomes" id="UP000564677"/>
    </source>
</evidence>
<dbReference type="Gene3D" id="3.30.530.20">
    <property type="match status" value="1"/>
</dbReference>
<accession>A0A7X5UYN1</accession>
<name>A0A7X5UYN1_9SPHN</name>
<dbReference type="SUPFAM" id="SSF55961">
    <property type="entry name" value="Bet v1-like"/>
    <property type="match status" value="1"/>
</dbReference>
<dbReference type="RefSeq" id="WP_167298962.1">
    <property type="nucleotide sequence ID" value="NZ_JAASQV010000001.1"/>
</dbReference>
<evidence type="ECO:0000313" key="1">
    <source>
        <dbReference type="EMBL" id="NIJ64641.1"/>
    </source>
</evidence>
<organism evidence="1 2">
    <name type="scientific">Sphingomonas leidyi</name>
    <dbReference type="NCBI Taxonomy" id="68569"/>
    <lineage>
        <taxon>Bacteria</taxon>
        <taxon>Pseudomonadati</taxon>
        <taxon>Pseudomonadota</taxon>
        <taxon>Alphaproteobacteria</taxon>
        <taxon>Sphingomonadales</taxon>
        <taxon>Sphingomonadaceae</taxon>
        <taxon>Sphingomonas</taxon>
    </lineage>
</organism>
<comment type="caution">
    <text evidence="1">The sequence shown here is derived from an EMBL/GenBank/DDBJ whole genome shotgun (WGS) entry which is preliminary data.</text>
</comment>
<dbReference type="InterPro" id="IPR019587">
    <property type="entry name" value="Polyketide_cyclase/dehydratase"/>
</dbReference>
<proteinExistence type="predicted"/>
<protein>
    <submittedName>
        <fullName evidence="1">Carbon monoxide dehydrogenase subunit G</fullName>
    </submittedName>
</protein>
<gene>
    <name evidence="1" type="ORF">FHR20_001572</name>
</gene>
<reference evidence="1 2" key="1">
    <citation type="submission" date="2020-03" db="EMBL/GenBank/DDBJ databases">
        <title>Genomic Encyclopedia of Type Strains, Phase IV (KMG-IV): sequencing the most valuable type-strain genomes for metagenomic binning, comparative biology and taxonomic classification.</title>
        <authorList>
            <person name="Goeker M."/>
        </authorList>
    </citation>
    <scope>NUCLEOTIDE SEQUENCE [LARGE SCALE GENOMIC DNA]</scope>
    <source>
        <strain evidence="1 2">DSM 4733</strain>
    </source>
</reference>
<dbReference type="InterPro" id="IPR023393">
    <property type="entry name" value="START-like_dom_sf"/>
</dbReference>
<dbReference type="Proteomes" id="UP000564677">
    <property type="component" value="Unassembled WGS sequence"/>
</dbReference>
<sequence>MMVEAEREISLGASPASVWQLLMDFDNYAAWHPFVRLKGEPGLGEIAYTYSSSLARVRILLAPATITRLDPERCFEWRSGVRRIFLTIESYTLEPRGAGTLLIHRLEYRGALSALLHGRLARKANAMVMRTSQSLAAYLARHRLKAWARPGKAGPGKPASGKRRRR</sequence>